<protein>
    <submittedName>
        <fullName evidence="4">Uncharacterized conserved protein</fullName>
    </submittedName>
</protein>
<evidence type="ECO:0000256" key="1">
    <source>
        <dbReference type="SAM" id="MobiDB-lite"/>
    </source>
</evidence>
<evidence type="ECO:0000259" key="3">
    <source>
        <dbReference type="Pfam" id="PF06904"/>
    </source>
</evidence>
<evidence type="ECO:0000313" key="4">
    <source>
        <dbReference type="EMBL" id="SEB41739.1"/>
    </source>
</evidence>
<evidence type="ECO:0000256" key="2">
    <source>
        <dbReference type="SAM" id="SignalP"/>
    </source>
</evidence>
<name>A0A1H4J5V6_9HYPH</name>
<feature type="region of interest" description="Disordered" evidence="1">
    <location>
        <begin position="33"/>
        <end position="89"/>
    </location>
</feature>
<gene>
    <name evidence="4" type="ORF">SAMN05216452_1044</name>
</gene>
<dbReference type="InterPro" id="IPR009683">
    <property type="entry name" value="Extensin-like_C"/>
</dbReference>
<proteinExistence type="predicted"/>
<sequence>MIVLLAVRSALTAMLLCALVPVLSSSNADAAEAAPSVPLPATGPIPQARGEVRRSEMSVIVPIPSPRPEERTQPQKPPAPYKPGRMPGQEATCRRALTKLGVSFSDRPSISEAAGCAIPHPLVITRLSRKIALQPEATLNCATALALARFFTEKVPPLARRHLKQPVTTVRHASAYVCRSRRGLQKLSEHAFGNAFDIAAFTLADGTQLDVARQPDPKSGRARFLKAFRTAACGPFKTVLGPGSNADHANHFHLDLQKRRNNSLYCK</sequence>
<evidence type="ECO:0000313" key="5">
    <source>
        <dbReference type="Proteomes" id="UP000199064"/>
    </source>
</evidence>
<dbReference type="AlphaFoldDB" id="A0A1H4J5V6"/>
<accession>A0A1H4J5V6</accession>
<reference evidence="5" key="1">
    <citation type="submission" date="2016-10" db="EMBL/GenBank/DDBJ databases">
        <authorList>
            <person name="Varghese N."/>
            <person name="Submissions S."/>
        </authorList>
    </citation>
    <scope>NUCLEOTIDE SEQUENCE [LARGE SCALE GENOMIC DNA]</scope>
    <source>
        <strain evidence="5">ES.061</strain>
    </source>
</reference>
<dbReference type="Proteomes" id="UP000199064">
    <property type="component" value="Unassembled WGS sequence"/>
</dbReference>
<keyword evidence="5" id="KW-1185">Reference proteome</keyword>
<feature type="domain" description="Extensin-like C-terminal" evidence="3">
    <location>
        <begin position="92"/>
        <end position="267"/>
    </location>
</feature>
<feature type="signal peptide" evidence="2">
    <location>
        <begin position="1"/>
        <end position="30"/>
    </location>
</feature>
<feature type="chain" id="PRO_5011725482" evidence="2">
    <location>
        <begin position="31"/>
        <end position="267"/>
    </location>
</feature>
<organism evidence="4 5">
    <name type="scientific">Nitratireductor aquibiodomus</name>
    <dbReference type="NCBI Taxonomy" id="204799"/>
    <lineage>
        <taxon>Bacteria</taxon>
        <taxon>Pseudomonadati</taxon>
        <taxon>Pseudomonadota</taxon>
        <taxon>Alphaproteobacteria</taxon>
        <taxon>Hyphomicrobiales</taxon>
        <taxon>Phyllobacteriaceae</taxon>
        <taxon>Nitratireductor</taxon>
    </lineage>
</organism>
<keyword evidence="2" id="KW-0732">Signal</keyword>
<dbReference type="EMBL" id="FNSL01000001">
    <property type="protein sequence ID" value="SEB41739.1"/>
    <property type="molecule type" value="Genomic_DNA"/>
</dbReference>
<dbReference type="Pfam" id="PF06904">
    <property type="entry name" value="Extensin-like_C"/>
    <property type="match status" value="1"/>
</dbReference>